<dbReference type="Gramene" id="KCW74384">
    <property type="protein sequence ID" value="KCW74384"/>
    <property type="gene ID" value="EUGRSUZ_E03064"/>
</dbReference>
<dbReference type="AlphaFoldDB" id="A0A059C821"/>
<name>A0A059C821_EUCGR</name>
<keyword evidence="1" id="KW-0472">Membrane</keyword>
<keyword evidence="1" id="KW-1133">Transmembrane helix</keyword>
<organism evidence="2">
    <name type="scientific">Eucalyptus grandis</name>
    <name type="common">Flooded gum</name>
    <dbReference type="NCBI Taxonomy" id="71139"/>
    <lineage>
        <taxon>Eukaryota</taxon>
        <taxon>Viridiplantae</taxon>
        <taxon>Streptophyta</taxon>
        <taxon>Embryophyta</taxon>
        <taxon>Tracheophyta</taxon>
        <taxon>Spermatophyta</taxon>
        <taxon>Magnoliopsida</taxon>
        <taxon>eudicotyledons</taxon>
        <taxon>Gunneridae</taxon>
        <taxon>Pentapetalae</taxon>
        <taxon>rosids</taxon>
        <taxon>malvids</taxon>
        <taxon>Myrtales</taxon>
        <taxon>Myrtaceae</taxon>
        <taxon>Myrtoideae</taxon>
        <taxon>Eucalypteae</taxon>
        <taxon>Eucalyptus</taxon>
    </lineage>
</organism>
<proteinExistence type="predicted"/>
<sequence length="76" mass="8771">MTGLWTLFGLRGLILLDSLIGTKLKSIVLEFKHPLLWATKLDQALSIRTTLEPFLLFSLSFNFFKFIFIHITRICA</sequence>
<dbReference type="InParanoid" id="A0A059C821"/>
<evidence type="ECO:0000256" key="1">
    <source>
        <dbReference type="SAM" id="Phobius"/>
    </source>
</evidence>
<protein>
    <submittedName>
        <fullName evidence="2">Uncharacterized protein</fullName>
    </submittedName>
</protein>
<gene>
    <name evidence="2" type="ORF">EUGRSUZ_E03064</name>
</gene>
<keyword evidence="1" id="KW-0812">Transmembrane</keyword>
<dbReference type="EMBL" id="KK198757">
    <property type="protein sequence ID" value="KCW74384.1"/>
    <property type="molecule type" value="Genomic_DNA"/>
</dbReference>
<evidence type="ECO:0000313" key="2">
    <source>
        <dbReference type="EMBL" id="KCW74384.1"/>
    </source>
</evidence>
<feature type="transmembrane region" description="Helical" evidence="1">
    <location>
        <begin position="45"/>
        <end position="64"/>
    </location>
</feature>
<reference evidence="2" key="1">
    <citation type="submission" date="2013-07" db="EMBL/GenBank/DDBJ databases">
        <title>The genome of Eucalyptus grandis.</title>
        <authorList>
            <person name="Schmutz J."/>
            <person name="Hayes R."/>
            <person name="Myburg A."/>
            <person name="Tuskan G."/>
            <person name="Grattapaglia D."/>
            <person name="Rokhsar D.S."/>
        </authorList>
    </citation>
    <scope>NUCLEOTIDE SEQUENCE</scope>
    <source>
        <tissue evidence="2">Leaf extractions</tissue>
    </source>
</reference>
<accession>A0A059C821</accession>